<name>A0A5B2TJ30_9PROT</name>
<evidence type="ECO:0000256" key="2">
    <source>
        <dbReference type="ARBA" id="ARBA00022475"/>
    </source>
</evidence>
<keyword evidence="2" id="KW-1003">Cell membrane</keyword>
<keyword evidence="9" id="KW-1185">Reference proteome</keyword>
<keyword evidence="4 6" id="KW-1133">Transmembrane helix</keyword>
<feature type="transmembrane region" description="Helical" evidence="6">
    <location>
        <begin position="67"/>
        <end position="86"/>
    </location>
</feature>
<feature type="domain" description="Major facilitator superfamily (MFS) profile" evidence="7">
    <location>
        <begin position="1"/>
        <end position="378"/>
    </location>
</feature>
<accession>A0A5B2TJ30</accession>
<keyword evidence="3 6" id="KW-0812">Transmembrane</keyword>
<gene>
    <name evidence="8" type="ORF">F0Q34_06260</name>
</gene>
<sequence length="384" mass="39138">MVAVFGLSGFAGALAGRALDPLMGELATEFLAPHEQVALLSSAFALPYALVQPVLGPLGDAFGKRRVVALCIGLLALMLAACAMAPSLDGLFAARVAAGLAAGGIFPLVLALFGDTVPLEQRQVAISRFLAYAILGQLAGGAVSGAVAPFIGWRGVMWICTVAAALSCLVLVLDARGRPSTAAPTRPSLAEVMRRYGAILRHPAAKRLYGGVFLEGMFVFGPFPFLAALLGADGHGTLRAGLAVAGFGVGGFGYTLLAPLLLRRLGQARMMRLAGLLVAGGMAVLGFTPPNIATAGGVLIGLGFFMLHNSIQVRVTEVAPLARGSAVALHAFCYFLGQAAGPALFGAAMPLLGSGVALILGGIAVFAISVWLSHPRTGSSQPRG</sequence>
<reference evidence="8 9" key="1">
    <citation type="journal article" date="2015" name="Int. J. Syst. Evol. Microbiol.">
        <title>Roseomonas oryzae sp. nov., isolated from paddy rhizosphere soil.</title>
        <authorList>
            <person name="Ramaprasad E.V."/>
            <person name="Sasikala Ch."/>
            <person name="Ramana Ch.V."/>
        </authorList>
    </citation>
    <scope>NUCLEOTIDE SEQUENCE [LARGE SCALE GENOMIC DNA]</scope>
    <source>
        <strain evidence="8 9">KCTC 42542</strain>
    </source>
</reference>
<dbReference type="SUPFAM" id="SSF103473">
    <property type="entry name" value="MFS general substrate transporter"/>
    <property type="match status" value="1"/>
</dbReference>
<dbReference type="GO" id="GO:0022857">
    <property type="term" value="F:transmembrane transporter activity"/>
    <property type="evidence" value="ECO:0007669"/>
    <property type="project" value="InterPro"/>
</dbReference>
<feature type="transmembrane region" description="Helical" evidence="6">
    <location>
        <begin position="129"/>
        <end position="150"/>
    </location>
</feature>
<dbReference type="PANTHER" id="PTHR43124:SF3">
    <property type="entry name" value="CHLORAMPHENICOL EFFLUX PUMP RV0191"/>
    <property type="match status" value="1"/>
</dbReference>
<dbReference type="InterPro" id="IPR011701">
    <property type="entry name" value="MFS"/>
</dbReference>
<feature type="transmembrane region" description="Helical" evidence="6">
    <location>
        <begin position="352"/>
        <end position="372"/>
    </location>
</feature>
<dbReference type="PROSITE" id="PS50850">
    <property type="entry name" value="MFS"/>
    <property type="match status" value="1"/>
</dbReference>
<proteinExistence type="predicted"/>
<feature type="transmembrane region" description="Helical" evidence="6">
    <location>
        <begin position="208"/>
        <end position="230"/>
    </location>
</feature>
<feature type="transmembrane region" description="Helical" evidence="6">
    <location>
        <begin position="92"/>
        <end position="117"/>
    </location>
</feature>
<evidence type="ECO:0000256" key="4">
    <source>
        <dbReference type="ARBA" id="ARBA00022989"/>
    </source>
</evidence>
<comment type="caution">
    <text evidence="8">The sequence shown here is derived from an EMBL/GenBank/DDBJ whole genome shotgun (WGS) entry which is preliminary data.</text>
</comment>
<evidence type="ECO:0000313" key="8">
    <source>
        <dbReference type="EMBL" id="KAA2214113.1"/>
    </source>
</evidence>
<dbReference type="PANTHER" id="PTHR43124">
    <property type="entry name" value="PURINE EFFLUX PUMP PBUE"/>
    <property type="match status" value="1"/>
</dbReference>
<feature type="transmembrane region" description="Helical" evidence="6">
    <location>
        <begin position="327"/>
        <end position="345"/>
    </location>
</feature>
<comment type="subcellular location">
    <subcellularLocation>
        <location evidence="1">Cell membrane</location>
        <topology evidence="1">Multi-pass membrane protein</topology>
    </subcellularLocation>
</comment>
<feature type="transmembrane region" description="Helical" evidence="6">
    <location>
        <begin position="37"/>
        <end position="55"/>
    </location>
</feature>
<feature type="transmembrane region" description="Helical" evidence="6">
    <location>
        <begin position="274"/>
        <end position="307"/>
    </location>
</feature>
<dbReference type="GO" id="GO:0005886">
    <property type="term" value="C:plasma membrane"/>
    <property type="evidence" value="ECO:0007669"/>
    <property type="project" value="UniProtKB-SubCell"/>
</dbReference>
<dbReference type="Pfam" id="PF07690">
    <property type="entry name" value="MFS_1"/>
    <property type="match status" value="1"/>
</dbReference>
<evidence type="ECO:0000256" key="5">
    <source>
        <dbReference type="ARBA" id="ARBA00023136"/>
    </source>
</evidence>
<evidence type="ECO:0000313" key="9">
    <source>
        <dbReference type="Proteomes" id="UP000322110"/>
    </source>
</evidence>
<dbReference type="AlphaFoldDB" id="A0A5B2TJ30"/>
<dbReference type="OrthoDB" id="7930524at2"/>
<dbReference type="Proteomes" id="UP000322110">
    <property type="component" value="Unassembled WGS sequence"/>
</dbReference>
<evidence type="ECO:0000256" key="6">
    <source>
        <dbReference type="SAM" id="Phobius"/>
    </source>
</evidence>
<protein>
    <submittedName>
        <fullName evidence="8">MFS transporter</fullName>
    </submittedName>
</protein>
<dbReference type="InterPro" id="IPR050189">
    <property type="entry name" value="MFS_Efflux_Transporters"/>
</dbReference>
<dbReference type="EMBL" id="VUKA01000002">
    <property type="protein sequence ID" value="KAA2214113.1"/>
    <property type="molecule type" value="Genomic_DNA"/>
</dbReference>
<keyword evidence="5 6" id="KW-0472">Membrane</keyword>
<dbReference type="InterPro" id="IPR036259">
    <property type="entry name" value="MFS_trans_sf"/>
</dbReference>
<organism evidence="8 9">
    <name type="scientific">Teichococcus oryzae</name>
    <dbReference type="NCBI Taxonomy" id="1608942"/>
    <lineage>
        <taxon>Bacteria</taxon>
        <taxon>Pseudomonadati</taxon>
        <taxon>Pseudomonadota</taxon>
        <taxon>Alphaproteobacteria</taxon>
        <taxon>Acetobacterales</taxon>
        <taxon>Roseomonadaceae</taxon>
        <taxon>Roseomonas</taxon>
    </lineage>
</organism>
<evidence type="ECO:0000256" key="1">
    <source>
        <dbReference type="ARBA" id="ARBA00004651"/>
    </source>
</evidence>
<feature type="transmembrane region" description="Helical" evidence="6">
    <location>
        <begin position="242"/>
        <end position="262"/>
    </location>
</feature>
<dbReference type="InterPro" id="IPR020846">
    <property type="entry name" value="MFS_dom"/>
</dbReference>
<feature type="transmembrane region" description="Helical" evidence="6">
    <location>
        <begin position="156"/>
        <end position="173"/>
    </location>
</feature>
<evidence type="ECO:0000259" key="7">
    <source>
        <dbReference type="PROSITE" id="PS50850"/>
    </source>
</evidence>
<evidence type="ECO:0000256" key="3">
    <source>
        <dbReference type="ARBA" id="ARBA00022692"/>
    </source>
</evidence>
<dbReference type="Gene3D" id="1.20.1250.20">
    <property type="entry name" value="MFS general substrate transporter like domains"/>
    <property type="match status" value="1"/>
</dbReference>